<dbReference type="OrthoDB" id="361694at2"/>
<accession>A0A1N6PMW1</accession>
<feature type="compositionally biased region" description="Basic and acidic residues" evidence="1">
    <location>
        <begin position="93"/>
        <end position="105"/>
    </location>
</feature>
<proteinExistence type="predicted"/>
<organism evidence="2 3">
    <name type="scientific">Alkalispirochaeta americana</name>
    <dbReference type="NCBI Taxonomy" id="159291"/>
    <lineage>
        <taxon>Bacteria</taxon>
        <taxon>Pseudomonadati</taxon>
        <taxon>Spirochaetota</taxon>
        <taxon>Spirochaetia</taxon>
        <taxon>Spirochaetales</taxon>
        <taxon>Spirochaetaceae</taxon>
        <taxon>Alkalispirochaeta</taxon>
    </lineage>
</organism>
<reference evidence="2 3" key="1">
    <citation type="submission" date="2017-01" db="EMBL/GenBank/DDBJ databases">
        <authorList>
            <person name="Mah S.A."/>
            <person name="Swanson W.J."/>
            <person name="Moy G.W."/>
            <person name="Vacquier V.D."/>
        </authorList>
    </citation>
    <scope>NUCLEOTIDE SEQUENCE [LARGE SCALE GENOMIC DNA]</scope>
    <source>
        <strain evidence="2 3">ASpG1</strain>
    </source>
</reference>
<dbReference type="RefSeq" id="WP_076487839.1">
    <property type="nucleotide sequence ID" value="NZ_FTMS01000003.1"/>
</dbReference>
<feature type="region of interest" description="Disordered" evidence="1">
    <location>
        <begin position="37"/>
        <end position="111"/>
    </location>
</feature>
<sequence>MAMQPIDLQTLFVRLSTVGREQAALKQAVAQNQIVTGEEIARRSQDSGHTVRESSDVSPGPETVDDQETGGNQRSSSDKKENHEGESGDDQEREDRTFRDPDLGQHIDLSG</sequence>
<dbReference type="EMBL" id="FTMS01000003">
    <property type="protein sequence ID" value="SIQ05724.1"/>
    <property type="molecule type" value="Genomic_DNA"/>
</dbReference>
<evidence type="ECO:0000313" key="3">
    <source>
        <dbReference type="Proteomes" id="UP000186400"/>
    </source>
</evidence>
<dbReference type="AlphaFoldDB" id="A0A1N6PMW1"/>
<feature type="compositionally biased region" description="Basic and acidic residues" evidence="1">
    <location>
        <begin position="39"/>
        <end position="55"/>
    </location>
</feature>
<name>A0A1N6PMW1_9SPIO</name>
<protein>
    <submittedName>
        <fullName evidence="2">Uncharacterized protein</fullName>
    </submittedName>
</protein>
<evidence type="ECO:0000313" key="2">
    <source>
        <dbReference type="EMBL" id="SIQ05724.1"/>
    </source>
</evidence>
<evidence type="ECO:0000256" key="1">
    <source>
        <dbReference type="SAM" id="MobiDB-lite"/>
    </source>
</evidence>
<gene>
    <name evidence="2" type="ORF">SAMN05920897_10355</name>
</gene>
<keyword evidence="3" id="KW-1185">Reference proteome</keyword>
<dbReference type="Proteomes" id="UP000186400">
    <property type="component" value="Unassembled WGS sequence"/>
</dbReference>
<dbReference type="STRING" id="159291.SAMN05920897_10355"/>
<feature type="compositionally biased region" description="Basic and acidic residues" evidence="1">
    <location>
        <begin position="76"/>
        <end position="86"/>
    </location>
</feature>